<comment type="caution">
    <text evidence="1">The sequence shown here is derived from an EMBL/GenBank/DDBJ whole genome shotgun (WGS) entry which is preliminary data.</text>
</comment>
<accession>A0ABD3QDB6</accession>
<sequence length="110" mass="12399">MGFEPAEKSEFERRRRHDDIVWDSSGINLTLCQVFKNWRKPVRADPRMRPGGANLRGRAVACTRGCAGGDAGHDGGCRRGIDAFVTYTQRYGRTSALRVRTEAENEKEEL</sequence>
<evidence type="ECO:0000313" key="1">
    <source>
        <dbReference type="EMBL" id="KAL3798357.1"/>
    </source>
</evidence>
<proteinExistence type="predicted"/>
<protein>
    <submittedName>
        <fullName evidence="1">Uncharacterized protein</fullName>
    </submittedName>
</protein>
<evidence type="ECO:0000313" key="2">
    <source>
        <dbReference type="Proteomes" id="UP001516023"/>
    </source>
</evidence>
<dbReference type="AlphaFoldDB" id="A0ABD3QDB6"/>
<reference evidence="1 2" key="1">
    <citation type="journal article" date="2020" name="G3 (Bethesda)">
        <title>Improved Reference Genome for Cyclotella cryptica CCMP332, a Model for Cell Wall Morphogenesis, Salinity Adaptation, and Lipid Production in Diatoms (Bacillariophyta).</title>
        <authorList>
            <person name="Roberts W.R."/>
            <person name="Downey K.M."/>
            <person name="Ruck E.C."/>
            <person name="Traller J.C."/>
            <person name="Alverson A.J."/>
        </authorList>
    </citation>
    <scope>NUCLEOTIDE SEQUENCE [LARGE SCALE GENOMIC DNA]</scope>
    <source>
        <strain evidence="1 2">CCMP332</strain>
    </source>
</reference>
<gene>
    <name evidence="1" type="ORF">HJC23_005010</name>
</gene>
<dbReference type="EMBL" id="JABMIG020000046">
    <property type="protein sequence ID" value="KAL3798357.1"/>
    <property type="molecule type" value="Genomic_DNA"/>
</dbReference>
<keyword evidence="2" id="KW-1185">Reference proteome</keyword>
<name>A0ABD3QDB6_9STRA</name>
<organism evidence="1 2">
    <name type="scientific">Cyclotella cryptica</name>
    <dbReference type="NCBI Taxonomy" id="29204"/>
    <lineage>
        <taxon>Eukaryota</taxon>
        <taxon>Sar</taxon>
        <taxon>Stramenopiles</taxon>
        <taxon>Ochrophyta</taxon>
        <taxon>Bacillariophyta</taxon>
        <taxon>Coscinodiscophyceae</taxon>
        <taxon>Thalassiosirophycidae</taxon>
        <taxon>Stephanodiscales</taxon>
        <taxon>Stephanodiscaceae</taxon>
        <taxon>Cyclotella</taxon>
    </lineage>
</organism>
<dbReference type="Proteomes" id="UP001516023">
    <property type="component" value="Unassembled WGS sequence"/>
</dbReference>